<evidence type="ECO:0000256" key="5">
    <source>
        <dbReference type="ARBA" id="ARBA00023146"/>
    </source>
</evidence>
<dbReference type="Pfam" id="PF01409">
    <property type="entry name" value="tRNA-synt_2d"/>
    <property type="match status" value="1"/>
</dbReference>
<sequence length="277" mass="32592">MNLLIENYKKRFINDILEIIKKEDFYTDFKRVHYINESNLNNKIIRSELTLELIDYIKKLKLGNDSLISMVGKVKREDEIDNIHLSVFHQLEFIMIKEDIDIYNMIDKIKNILEKSIEKQIIIKDIKKGFEYSLLENHNTVDFLVKLNDGTLSELGALSIIDNNIINCPQSKVVVFGFGIERLIQAKYNISNIIKLDPNYIERFDSIDSIDSNNKIQMNIILDKKRENDFLQILSDTNIRSRILNVKKEENRLIIDLHPSVALEKILEIERVLKKQQ</sequence>
<keyword evidence="5 7" id="KW-0030">Aminoacyl-tRNA synthetase</keyword>
<dbReference type="PROSITE" id="PS50862">
    <property type="entry name" value="AA_TRNA_LIGASE_II"/>
    <property type="match status" value="1"/>
</dbReference>
<feature type="domain" description="Aminoacyl-transfer RNA synthetases class-II family profile" evidence="6">
    <location>
        <begin position="68"/>
        <end position="198"/>
    </location>
</feature>
<dbReference type="InterPro" id="IPR002319">
    <property type="entry name" value="Phenylalanyl-tRNA_Synthase"/>
</dbReference>
<gene>
    <name evidence="7" type="ORF">CPAV1605_1147</name>
</gene>
<reference evidence="7" key="1">
    <citation type="submission" date="2019-09" db="EMBL/GenBank/DDBJ databases">
        <authorList>
            <person name="Needham M D."/>
        </authorList>
    </citation>
    <scope>NUCLEOTIDE SEQUENCE</scope>
</reference>
<evidence type="ECO:0000256" key="4">
    <source>
        <dbReference type="ARBA" id="ARBA00022917"/>
    </source>
</evidence>
<dbReference type="GO" id="GO:0000049">
    <property type="term" value="F:tRNA binding"/>
    <property type="evidence" value="ECO:0007669"/>
    <property type="project" value="InterPro"/>
</dbReference>
<dbReference type="InterPro" id="IPR006195">
    <property type="entry name" value="aa-tRNA-synth_II"/>
</dbReference>
<evidence type="ECO:0000259" key="6">
    <source>
        <dbReference type="PROSITE" id="PS50862"/>
    </source>
</evidence>
<dbReference type="InterPro" id="IPR045864">
    <property type="entry name" value="aa-tRNA-synth_II/BPL/LPL"/>
</dbReference>
<proteinExistence type="predicted"/>
<evidence type="ECO:0000256" key="2">
    <source>
        <dbReference type="ARBA" id="ARBA00022741"/>
    </source>
</evidence>
<evidence type="ECO:0000313" key="7">
    <source>
        <dbReference type="EMBL" id="VVU95396.1"/>
    </source>
</evidence>
<dbReference type="GO" id="GO:0005524">
    <property type="term" value="F:ATP binding"/>
    <property type="evidence" value="ECO:0007669"/>
    <property type="project" value="UniProtKB-KW"/>
</dbReference>
<protein>
    <submittedName>
        <fullName evidence="7">tRNA synthetases class II core domain (F)</fullName>
    </submittedName>
</protein>
<name>A0A5E8CJP2_9ZZZZ</name>
<organism evidence="7">
    <name type="scientific">seawater metagenome</name>
    <dbReference type="NCBI Taxonomy" id="1561972"/>
    <lineage>
        <taxon>unclassified sequences</taxon>
        <taxon>metagenomes</taxon>
        <taxon>ecological metagenomes</taxon>
    </lineage>
</organism>
<dbReference type="EMBL" id="CABVLZ010000004">
    <property type="protein sequence ID" value="VVU95396.1"/>
    <property type="molecule type" value="Genomic_DNA"/>
</dbReference>
<keyword evidence="3" id="KW-0067">ATP-binding</keyword>
<dbReference type="SUPFAM" id="SSF55681">
    <property type="entry name" value="Class II aaRS and biotin synthetases"/>
    <property type="match status" value="1"/>
</dbReference>
<keyword evidence="2" id="KW-0547">Nucleotide-binding</keyword>
<evidence type="ECO:0000256" key="1">
    <source>
        <dbReference type="ARBA" id="ARBA00022598"/>
    </source>
</evidence>
<dbReference type="Gene3D" id="3.30.930.10">
    <property type="entry name" value="Bira Bifunctional Protein, Domain 2"/>
    <property type="match status" value="1"/>
</dbReference>
<dbReference type="GO" id="GO:0043039">
    <property type="term" value="P:tRNA aminoacylation"/>
    <property type="evidence" value="ECO:0007669"/>
    <property type="project" value="InterPro"/>
</dbReference>
<keyword evidence="1" id="KW-0436">Ligase</keyword>
<dbReference type="AlphaFoldDB" id="A0A5E8CJP2"/>
<evidence type="ECO:0000256" key="3">
    <source>
        <dbReference type="ARBA" id="ARBA00022840"/>
    </source>
</evidence>
<accession>A0A5E8CJP2</accession>
<dbReference type="GO" id="GO:0006412">
    <property type="term" value="P:translation"/>
    <property type="evidence" value="ECO:0007669"/>
    <property type="project" value="UniProtKB-KW"/>
</dbReference>
<dbReference type="GO" id="GO:0004812">
    <property type="term" value="F:aminoacyl-tRNA ligase activity"/>
    <property type="evidence" value="ECO:0007669"/>
    <property type="project" value="UniProtKB-KW"/>
</dbReference>
<keyword evidence="4" id="KW-0648">Protein biosynthesis</keyword>